<evidence type="ECO:0000313" key="2">
    <source>
        <dbReference type="EMBL" id="QBN20081.1"/>
    </source>
</evidence>
<protein>
    <submittedName>
        <fullName evidence="2">T9SS type B sorting domain-containing protein</fullName>
    </submittedName>
</protein>
<dbReference type="KEGG" id="fnk:E1750_15175"/>
<dbReference type="Proteomes" id="UP000291124">
    <property type="component" value="Chromosome"/>
</dbReference>
<proteinExistence type="predicted"/>
<dbReference type="OrthoDB" id="9765926at2"/>
<dbReference type="InterPro" id="IPR026341">
    <property type="entry name" value="T9SS_type_B"/>
</dbReference>
<evidence type="ECO:0000256" key="1">
    <source>
        <dbReference type="SAM" id="SignalP"/>
    </source>
</evidence>
<dbReference type="RefSeq" id="WP_133277583.1">
    <property type="nucleotide sequence ID" value="NZ_CP037933.1"/>
</dbReference>
<reference evidence="3" key="1">
    <citation type="submission" date="2019-03" db="EMBL/GenBank/DDBJ databases">
        <title>Flavobacterium sp.</title>
        <authorList>
            <person name="Kim H."/>
        </authorList>
    </citation>
    <scope>NUCLEOTIDE SEQUENCE [LARGE SCALE GENOMIC DNA]</scope>
    <source>
        <strain evidence="3">GS13</strain>
    </source>
</reference>
<feature type="signal peptide" evidence="1">
    <location>
        <begin position="1"/>
        <end position="21"/>
    </location>
</feature>
<dbReference type="Pfam" id="PF13585">
    <property type="entry name" value="CHU_C"/>
    <property type="match status" value="1"/>
</dbReference>
<dbReference type="NCBIfam" id="TIGR04131">
    <property type="entry name" value="Bac_Flav_CTERM"/>
    <property type="match status" value="1"/>
</dbReference>
<dbReference type="AlphaFoldDB" id="A0A4P6YAD4"/>
<feature type="chain" id="PRO_5020688145" evidence="1">
    <location>
        <begin position="22"/>
        <end position="527"/>
    </location>
</feature>
<evidence type="ECO:0000313" key="3">
    <source>
        <dbReference type="Proteomes" id="UP000291124"/>
    </source>
</evidence>
<sequence length="527" mass="56364">MMKIVIKSFVFLLLISSLSKASVFAKISVNSSVSKTLITSPPTVYSPVTYWQNCTTPLVAIPSVGATLNWYLTNAPTEIPTAVAPIPNTTIIGTAIATYYVSQTIAGVESIRVPIVVNVAVDNGAAILGLRCDASQIPNYSSGYTPPATINNSVFFDWGNNSLISNSYNFSYTIQGGAPVIGTTGTSHWLVPNMLPGQSATLILTSASHPCVPSQTMKCSVPCGSSTTTPTFTSTPTTYCLNDVVVLPTTSTNGITGAWSPSSVDTSSMGTITYTFTPDPIVFPCALKTTLSISVEPIEPDFSDFSICSGDVAPVLSSVSPNGITGSWNPATVDNLADGAYVFTPDPGQACTPSVKIINVTVNPSNTINTLNWTTTDDFTKIQIVTVTDPLGANFVYQMDDGPLQTSTIFEKVSPGLHSITVKDVNGCSALTNNNVLIIGYSKYFTPNGDTYNDSWNINTLSDLSPNSRIYIFDRYGKLLKDISPGGSGWDGTYLGRPMPADDYWFTVEYSEQNSVKKYKSHFSLKR</sequence>
<gene>
    <name evidence="2" type="ORF">E1750_15175</name>
</gene>
<keyword evidence="3" id="KW-1185">Reference proteome</keyword>
<accession>A0A4P6YAD4</accession>
<keyword evidence="1" id="KW-0732">Signal</keyword>
<name>A0A4P6YAD4_9FLAO</name>
<dbReference type="EMBL" id="CP037933">
    <property type="protein sequence ID" value="QBN20081.1"/>
    <property type="molecule type" value="Genomic_DNA"/>
</dbReference>
<organism evidence="2 3">
    <name type="scientific">Flavobacterium nackdongense</name>
    <dbReference type="NCBI Taxonomy" id="2547394"/>
    <lineage>
        <taxon>Bacteria</taxon>
        <taxon>Pseudomonadati</taxon>
        <taxon>Bacteroidota</taxon>
        <taxon>Flavobacteriia</taxon>
        <taxon>Flavobacteriales</taxon>
        <taxon>Flavobacteriaceae</taxon>
        <taxon>Flavobacterium</taxon>
    </lineage>
</organism>